<sequence>MEVQSDSFPEVYMSKSKYLKSTFGINRSPAATAFHLLQVVGRDLDYEAYLGMSIKASGGCGGVPAVFPEGQQERDMITELLDEGGLINSDYRLTAGIKTEKKIPMPATTGSLDESCRALKDLLQRPSLSDNMMEVKVLIESISEIWWNGTWGTTVCFSPFYAFMLFAQSFRIIYQSKEICSRLSADFIDNRGPIMILQMASQILAGQNSDGSWGKGTFVCLETAALALLALCSMNQFPFLGIISMDIRHAVEYGRQSLMMLTLSKNGAPRGKSFLWKGCTAHACQNIKEAYILSASAQCLSFHISEDLPSILKQEASKKALSLASFFHSLPALKKAGFFKLKAGAMESAYYVAKLKTMRNDIFPVTNAKEMDKYFDYIPIMWAISSIVRDAFVPPVLIWDISVLSMYIFLVDEYMEGFVAQFTAMELWELRLNIESIFASNEGYAAPSMKEGTQSVRVREASDVFYKWATYHMTYSGLISASTTDRLSLRIESKNYLLHHLTQLADNQRLGTQIRFSSTKRFESPSMGFAPWLHLVGSGHIGAPIGLVWFAACVGHRIRGPGKDCFSTVKQKLMVWNANSHAGKQLRMFNDYGSVARDAAESNLNSINFPEFFSMEAAGDEVGDDWFRVSQRKNILLDAALYERSCTDREMNELYAELKKDGKVGERLVQWVETYYAGGDLFSDLYLLRDVTNTTKRH</sequence>
<dbReference type="AlphaFoldDB" id="A0A2V1D3A7"/>
<accession>A0A2V1D3A7</accession>
<gene>
    <name evidence="1" type="ORF">DM02DRAFT_677472</name>
</gene>
<dbReference type="EMBL" id="KZ805679">
    <property type="protein sequence ID" value="PVH92485.1"/>
    <property type="molecule type" value="Genomic_DNA"/>
</dbReference>
<keyword evidence="2" id="KW-1185">Reference proteome</keyword>
<proteinExistence type="predicted"/>
<organism evidence="1 2">
    <name type="scientific">Periconia macrospinosa</name>
    <dbReference type="NCBI Taxonomy" id="97972"/>
    <lineage>
        <taxon>Eukaryota</taxon>
        <taxon>Fungi</taxon>
        <taxon>Dikarya</taxon>
        <taxon>Ascomycota</taxon>
        <taxon>Pezizomycotina</taxon>
        <taxon>Dothideomycetes</taxon>
        <taxon>Pleosporomycetidae</taxon>
        <taxon>Pleosporales</taxon>
        <taxon>Massarineae</taxon>
        <taxon>Periconiaceae</taxon>
        <taxon>Periconia</taxon>
    </lineage>
</organism>
<dbReference type="OrthoDB" id="2343925at2759"/>
<evidence type="ECO:0000313" key="2">
    <source>
        <dbReference type="Proteomes" id="UP000244855"/>
    </source>
</evidence>
<evidence type="ECO:0000313" key="1">
    <source>
        <dbReference type="EMBL" id="PVH92485.1"/>
    </source>
</evidence>
<dbReference type="Proteomes" id="UP000244855">
    <property type="component" value="Unassembled WGS sequence"/>
</dbReference>
<protein>
    <submittedName>
        <fullName evidence="1">Uncharacterized protein</fullName>
    </submittedName>
</protein>
<reference evidence="1 2" key="1">
    <citation type="journal article" date="2018" name="Sci. Rep.">
        <title>Comparative genomics provides insights into the lifestyle and reveals functional heterogeneity of dark septate endophytic fungi.</title>
        <authorList>
            <person name="Knapp D.G."/>
            <person name="Nemeth J.B."/>
            <person name="Barry K."/>
            <person name="Hainaut M."/>
            <person name="Henrissat B."/>
            <person name="Johnson J."/>
            <person name="Kuo A."/>
            <person name="Lim J.H.P."/>
            <person name="Lipzen A."/>
            <person name="Nolan M."/>
            <person name="Ohm R.A."/>
            <person name="Tamas L."/>
            <person name="Grigoriev I.V."/>
            <person name="Spatafora J.W."/>
            <person name="Nagy L.G."/>
            <person name="Kovacs G.M."/>
        </authorList>
    </citation>
    <scope>NUCLEOTIDE SEQUENCE [LARGE SCALE GENOMIC DNA]</scope>
    <source>
        <strain evidence="1 2">DSE2036</strain>
    </source>
</reference>
<name>A0A2V1D3A7_9PLEO</name>